<dbReference type="InterPro" id="IPR036921">
    <property type="entry name" value="PurM-like_N_sf"/>
</dbReference>
<feature type="binding site" evidence="1">
    <location>
        <position position="33"/>
    </location>
    <ligand>
        <name>Mg(2+)</name>
        <dbReference type="ChEBI" id="CHEBI:18420"/>
        <label>4</label>
    </ligand>
</feature>
<dbReference type="UniPathway" id="UPA00060">
    <property type="reaction ID" value="UER00142"/>
</dbReference>
<comment type="similarity">
    <text evidence="1">Belongs to the thiamine-monophosphate kinase family.</text>
</comment>
<evidence type="ECO:0000259" key="2">
    <source>
        <dbReference type="Pfam" id="PF00586"/>
    </source>
</evidence>
<dbReference type="GO" id="GO:0009229">
    <property type="term" value="P:thiamine diphosphate biosynthetic process"/>
    <property type="evidence" value="ECO:0007669"/>
    <property type="project" value="UniProtKB-UniRule"/>
</dbReference>
<evidence type="ECO:0000259" key="3">
    <source>
        <dbReference type="Pfam" id="PF02769"/>
    </source>
</evidence>
<keyword evidence="1" id="KW-0067">ATP-binding</keyword>
<feature type="binding site" evidence="1">
    <location>
        <position position="48"/>
    </location>
    <ligand>
        <name>Mg(2+)</name>
        <dbReference type="ChEBI" id="CHEBI:18420"/>
        <label>4</label>
    </ligand>
</feature>
<feature type="binding site" evidence="1">
    <location>
        <position position="273"/>
    </location>
    <ligand>
        <name>substrate</name>
    </ligand>
</feature>
<dbReference type="GO" id="GO:0000287">
    <property type="term" value="F:magnesium ion binding"/>
    <property type="evidence" value="ECO:0007669"/>
    <property type="project" value="UniProtKB-UniRule"/>
</dbReference>
<dbReference type="PANTHER" id="PTHR30270">
    <property type="entry name" value="THIAMINE-MONOPHOSPHATE KINASE"/>
    <property type="match status" value="1"/>
</dbReference>
<gene>
    <name evidence="1" type="primary">thiL</name>
    <name evidence="4" type="ordered locus">Desca_0461</name>
</gene>
<evidence type="ECO:0000313" key="5">
    <source>
        <dbReference type="Proteomes" id="UP000009226"/>
    </source>
</evidence>
<dbReference type="Pfam" id="PF02769">
    <property type="entry name" value="AIRS_C"/>
    <property type="match status" value="1"/>
</dbReference>
<dbReference type="InterPro" id="IPR036676">
    <property type="entry name" value="PurM-like_C_sf"/>
</dbReference>
<dbReference type="InterPro" id="IPR006283">
    <property type="entry name" value="ThiL-like"/>
</dbReference>
<dbReference type="NCBIfam" id="TIGR01379">
    <property type="entry name" value="thiL"/>
    <property type="match status" value="1"/>
</dbReference>
<feature type="binding site" evidence="1">
    <location>
        <position position="153"/>
    </location>
    <ligand>
        <name>ATP</name>
        <dbReference type="ChEBI" id="CHEBI:30616"/>
    </ligand>
</feature>
<feature type="binding site" evidence="1">
    <location>
        <position position="33"/>
    </location>
    <ligand>
        <name>Mg(2+)</name>
        <dbReference type="ChEBI" id="CHEBI:18420"/>
        <label>3</label>
    </ligand>
</feature>
<dbReference type="PIRSF" id="PIRSF005303">
    <property type="entry name" value="Thiam_monoph_kin"/>
    <property type="match status" value="1"/>
</dbReference>
<sequence>MRISQVGEFGLINLLNKAMINSPTGVVAGIGDDAAVLKVSGDQWQLFTTDMLVEGIHFRLDWASYFDVGWKALAVNISDIAAMGGKPTHGVISLGIPAETRVEDMEELYLGLRAVARRFGVNLVGGDTVKCPERLVINVALLGEVAAGKAILRSGARPGDIIYTTGTLGTAAAGLHILLNGGNYPDPIKETVLRAHLRPEPRVQAGTLLSSLPGVTALDDNSDGLAAELREIGRASGVGCLIWEKALPVAAEVQQLAALTGADILDWVMNGGEDFELVFTVQPAYRKQVEAALTKAAVDFAAIGVITSAREGLIMERVNGTREAMGQTGYNHFTD</sequence>
<name>F6B7A4_DESCC</name>
<dbReference type="EMBL" id="CP002736">
    <property type="protein sequence ID" value="AEF93354.1"/>
    <property type="molecule type" value="Genomic_DNA"/>
</dbReference>
<feature type="domain" description="PurM-like C-terminal" evidence="3">
    <location>
        <begin position="157"/>
        <end position="310"/>
    </location>
</feature>
<proteinExistence type="inferred from homology"/>
<dbReference type="SUPFAM" id="SSF55326">
    <property type="entry name" value="PurM N-terminal domain-like"/>
    <property type="match status" value="1"/>
</dbReference>
<feature type="binding site" evidence="1">
    <location>
        <position position="330"/>
    </location>
    <ligand>
        <name>substrate</name>
    </ligand>
</feature>
<dbReference type="Pfam" id="PF00586">
    <property type="entry name" value="AIRS"/>
    <property type="match status" value="1"/>
</dbReference>
<feature type="binding site" evidence="1">
    <location>
        <position position="79"/>
    </location>
    <ligand>
        <name>Mg(2+)</name>
        <dbReference type="ChEBI" id="CHEBI:18420"/>
        <label>4</label>
    </ligand>
</feature>
<dbReference type="KEGG" id="dca:Desca_0461"/>
<comment type="miscellaneous">
    <text evidence="1">Reaction mechanism of ThiL seems to utilize a direct, inline transfer of the gamma-phosphate of ATP to TMP rather than a phosphorylated enzyme intermediate.</text>
</comment>
<dbReference type="PANTHER" id="PTHR30270:SF0">
    <property type="entry name" value="THIAMINE-MONOPHOSPHATE KINASE"/>
    <property type="match status" value="1"/>
</dbReference>
<dbReference type="STRING" id="868595.Desca_0461"/>
<feature type="binding site" evidence="1">
    <location>
        <position position="220"/>
    </location>
    <ligand>
        <name>Mg(2+)</name>
        <dbReference type="ChEBI" id="CHEBI:18420"/>
        <label>3</label>
    </ligand>
</feature>
<comment type="pathway">
    <text evidence="1">Cofactor biosynthesis; thiamine diphosphate biosynthesis; thiamine diphosphate from thiamine phosphate: step 1/1.</text>
</comment>
<dbReference type="RefSeq" id="WP_013809635.1">
    <property type="nucleotide sequence ID" value="NC_015565.1"/>
</dbReference>
<keyword evidence="1" id="KW-0784">Thiamine biosynthesis</keyword>
<comment type="function">
    <text evidence="1">Catalyzes the ATP-dependent phosphorylation of thiamine-monophosphate (TMP) to form thiamine-pyrophosphate (TPP), the active form of vitamin B1.</text>
</comment>
<feature type="binding site" evidence="1">
    <location>
        <position position="49"/>
    </location>
    <ligand>
        <name>Mg(2+)</name>
        <dbReference type="ChEBI" id="CHEBI:18420"/>
        <label>1</label>
    </ligand>
</feature>
<accession>F6B7A4</accession>
<dbReference type="AlphaFoldDB" id="F6B7A4"/>
<evidence type="ECO:0000313" key="4">
    <source>
        <dbReference type="EMBL" id="AEF93354.1"/>
    </source>
</evidence>
<dbReference type="Proteomes" id="UP000009226">
    <property type="component" value="Chromosome"/>
</dbReference>
<dbReference type="InterPro" id="IPR016188">
    <property type="entry name" value="PurM-like_N"/>
</dbReference>
<feature type="binding site" evidence="1">
    <location>
        <begin position="126"/>
        <end position="127"/>
    </location>
    <ligand>
        <name>ATP</name>
        <dbReference type="ChEBI" id="CHEBI:30616"/>
    </ligand>
</feature>
<evidence type="ECO:0000256" key="1">
    <source>
        <dbReference type="HAMAP-Rule" id="MF_02128"/>
    </source>
</evidence>
<feature type="binding site" evidence="1">
    <location>
        <position position="223"/>
    </location>
    <ligand>
        <name>Mg(2+)</name>
        <dbReference type="ChEBI" id="CHEBI:18420"/>
        <label>5</label>
    </ligand>
</feature>
<reference evidence="4" key="1">
    <citation type="submission" date="2011-05" db="EMBL/GenBank/DDBJ databases">
        <title>Complete sequence of Desulfotomaculum carboxydivorans CO-1-SRB.</title>
        <authorList>
            <consortium name="US DOE Joint Genome Institute"/>
            <person name="Lucas S."/>
            <person name="Han J."/>
            <person name="Lapidus A."/>
            <person name="Cheng J.-F."/>
            <person name="Goodwin L."/>
            <person name="Pitluck S."/>
            <person name="Peters L."/>
            <person name="Mikhailova N."/>
            <person name="Lu M."/>
            <person name="Han C."/>
            <person name="Tapia R."/>
            <person name="Land M."/>
            <person name="Hauser L."/>
            <person name="Kyrpides N."/>
            <person name="Ivanova N."/>
            <person name="Pagani I."/>
            <person name="Stams A."/>
            <person name="Plugge C."/>
            <person name="Muyzer G."/>
            <person name="Kuever J."/>
            <person name="Parshina S."/>
            <person name="Ivanova A."/>
            <person name="Nazina T."/>
            <person name="Woyke T."/>
        </authorList>
    </citation>
    <scope>NUCLEOTIDE SEQUENCE [LARGE SCALE GENOMIC DNA]</scope>
    <source>
        <strain evidence="4">CO-1-SRB</strain>
    </source>
</reference>
<keyword evidence="1 4" id="KW-0418">Kinase</keyword>
<comment type="catalytic activity">
    <reaction evidence="1">
        <text>thiamine phosphate + ATP = thiamine diphosphate + ADP</text>
        <dbReference type="Rhea" id="RHEA:15913"/>
        <dbReference type="ChEBI" id="CHEBI:30616"/>
        <dbReference type="ChEBI" id="CHEBI:37575"/>
        <dbReference type="ChEBI" id="CHEBI:58937"/>
        <dbReference type="ChEBI" id="CHEBI:456216"/>
        <dbReference type="EC" id="2.7.4.16"/>
    </reaction>
</comment>
<dbReference type="Gene3D" id="3.30.1330.10">
    <property type="entry name" value="PurM-like, N-terminal domain"/>
    <property type="match status" value="1"/>
</dbReference>
<dbReference type="GO" id="GO:0009228">
    <property type="term" value="P:thiamine biosynthetic process"/>
    <property type="evidence" value="ECO:0007669"/>
    <property type="project" value="UniProtKB-KW"/>
</dbReference>
<dbReference type="CDD" id="cd02194">
    <property type="entry name" value="ThiL"/>
    <property type="match status" value="1"/>
</dbReference>
<feature type="binding site" evidence="1">
    <location>
        <position position="127"/>
    </location>
    <ligand>
        <name>Mg(2+)</name>
        <dbReference type="ChEBI" id="CHEBI:18420"/>
        <label>1</label>
    </ligand>
</feature>
<feature type="binding site" evidence="1">
    <location>
        <position position="79"/>
    </location>
    <ligand>
        <name>Mg(2+)</name>
        <dbReference type="ChEBI" id="CHEBI:18420"/>
        <label>2</label>
    </ligand>
</feature>
<dbReference type="EC" id="2.7.4.16" evidence="1"/>
<keyword evidence="1" id="KW-0460">Magnesium</keyword>
<feature type="binding site" evidence="1">
    <location>
        <position position="79"/>
    </location>
    <ligand>
        <name>Mg(2+)</name>
        <dbReference type="ChEBI" id="CHEBI:18420"/>
        <label>3</label>
    </ligand>
</feature>
<dbReference type="Gene3D" id="3.90.650.10">
    <property type="entry name" value="PurM-like C-terminal domain"/>
    <property type="match status" value="1"/>
</dbReference>
<feature type="binding site" evidence="1">
    <location>
        <position position="50"/>
    </location>
    <ligand>
        <name>Mg(2+)</name>
        <dbReference type="ChEBI" id="CHEBI:18420"/>
        <label>2</label>
    </ligand>
</feature>
<keyword evidence="1" id="KW-0479">Metal-binding</keyword>
<feature type="binding site" evidence="1">
    <location>
        <position position="222"/>
    </location>
    <ligand>
        <name>ATP</name>
        <dbReference type="ChEBI" id="CHEBI:30616"/>
    </ligand>
</feature>
<dbReference type="SUPFAM" id="SSF56042">
    <property type="entry name" value="PurM C-terminal domain-like"/>
    <property type="match status" value="1"/>
</dbReference>
<keyword evidence="1 4" id="KW-0808">Transferase</keyword>
<feature type="binding site" evidence="1">
    <location>
        <position position="109"/>
    </location>
    <ligand>
        <name>ATP</name>
        <dbReference type="ChEBI" id="CHEBI:30616"/>
    </ligand>
</feature>
<dbReference type="InterPro" id="IPR010918">
    <property type="entry name" value="PurM-like_C_dom"/>
</dbReference>
<dbReference type="eggNOG" id="COG0611">
    <property type="taxonomic scope" value="Bacteria"/>
</dbReference>
<feature type="binding site" evidence="1">
    <location>
        <position position="50"/>
    </location>
    <ligand>
        <name>Mg(2+)</name>
        <dbReference type="ChEBI" id="CHEBI:18420"/>
        <label>1</label>
    </ligand>
</feature>
<dbReference type="HOGENOM" id="CLU_046964_1_1_9"/>
<keyword evidence="1" id="KW-0547">Nucleotide-binding</keyword>
<dbReference type="GO" id="GO:0005524">
    <property type="term" value="F:ATP binding"/>
    <property type="evidence" value="ECO:0007669"/>
    <property type="project" value="UniProtKB-UniRule"/>
</dbReference>
<dbReference type="HAMAP" id="MF_02128">
    <property type="entry name" value="TMP_kinase"/>
    <property type="match status" value="1"/>
</dbReference>
<protein>
    <recommendedName>
        <fullName evidence="1">Thiamine-monophosphate kinase</fullName>
        <shortName evidence="1">TMP kinase</shortName>
        <shortName evidence="1">Thiamine-phosphate kinase</shortName>
        <ecNumber evidence="1">2.7.4.16</ecNumber>
    </recommendedName>
</protein>
<feature type="domain" description="PurM-like N-terminal" evidence="2">
    <location>
        <begin position="31"/>
        <end position="145"/>
    </location>
</feature>
<organism evidence="4 5">
    <name type="scientific">Desulfotomaculum nigrificans (strain DSM 14880 / VKM B-2319 / CO-1-SRB)</name>
    <name type="common">Desulfotomaculum carboxydivorans</name>
    <dbReference type="NCBI Taxonomy" id="868595"/>
    <lineage>
        <taxon>Bacteria</taxon>
        <taxon>Bacillati</taxon>
        <taxon>Bacillota</taxon>
        <taxon>Clostridia</taxon>
        <taxon>Eubacteriales</taxon>
        <taxon>Desulfotomaculaceae</taxon>
        <taxon>Desulfotomaculum</taxon>
    </lineage>
</organism>
<feature type="binding site" evidence="1">
    <location>
        <position position="57"/>
    </location>
    <ligand>
        <name>substrate</name>
    </ligand>
</feature>
<keyword evidence="5" id="KW-1185">Reference proteome</keyword>
<dbReference type="GO" id="GO:0009030">
    <property type="term" value="F:thiamine-phosphate kinase activity"/>
    <property type="evidence" value="ECO:0007669"/>
    <property type="project" value="UniProtKB-UniRule"/>
</dbReference>